<dbReference type="PRINTS" id="PR00081">
    <property type="entry name" value="GDHRDH"/>
</dbReference>
<dbReference type="Proteomes" id="UP001201873">
    <property type="component" value="Unassembled WGS sequence"/>
</dbReference>
<evidence type="ECO:0000256" key="1">
    <source>
        <dbReference type="ARBA" id="ARBA00006484"/>
    </source>
</evidence>
<proteinExistence type="inferred from homology"/>
<dbReference type="InterPro" id="IPR020904">
    <property type="entry name" value="Sc_DH/Rdtase_CS"/>
</dbReference>
<dbReference type="EMBL" id="JALKFT010000004">
    <property type="protein sequence ID" value="MCK9875370.1"/>
    <property type="molecule type" value="Genomic_DNA"/>
</dbReference>
<dbReference type="InterPro" id="IPR036291">
    <property type="entry name" value="NAD(P)-bd_dom_sf"/>
</dbReference>
<dbReference type="PANTHER" id="PTHR24321:SF8">
    <property type="entry name" value="ESTRADIOL 17-BETA-DEHYDROGENASE 8-RELATED"/>
    <property type="match status" value="1"/>
</dbReference>
<evidence type="ECO:0000313" key="5">
    <source>
        <dbReference type="EMBL" id="MCK9875370.1"/>
    </source>
</evidence>
<dbReference type="PANTHER" id="PTHR24321">
    <property type="entry name" value="DEHYDROGENASES, SHORT CHAIN"/>
    <property type="match status" value="1"/>
</dbReference>
<evidence type="ECO:0000259" key="4">
    <source>
        <dbReference type="SMART" id="SM00822"/>
    </source>
</evidence>
<dbReference type="SMART" id="SM00822">
    <property type="entry name" value="PKS_KR"/>
    <property type="match status" value="1"/>
</dbReference>
<dbReference type="SUPFAM" id="SSF51735">
    <property type="entry name" value="NAD(P)-binding Rossmann-fold domains"/>
    <property type="match status" value="1"/>
</dbReference>
<gene>
    <name evidence="5" type="ORF">MXD59_06175</name>
</gene>
<feature type="domain" description="Ketoreductase" evidence="4">
    <location>
        <begin position="25"/>
        <end position="166"/>
    </location>
</feature>
<dbReference type="PROSITE" id="PS00061">
    <property type="entry name" value="ADH_SHORT"/>
    <property type="match status" value="1"/>
</dbReference>
<reference evidence="5 6" key="1">
    <citation type="submission" date="2022-04" db="EMBL/GenBank/DDBJ databases">
        <title>Genome diversity in the genus Frankia.</title>
        <authorList>
            <person name="Carlos-Shanley C."/>
            <person name="Hahn D."/>
        </authorList>
    </citation>
    <scope>NUCLEOTIDE SEQUENCE [LARGE SCALE GENOMIC DNA]</scope>
    <source>
        <strain evidence="5 6">Ag45/Mut15</strain>
    </source>
</reference>
<organism evidence="5 6">
    <name type="scientific">Frankia umida</name>
    <dbReference type="NCBI Taxonomy" id="573489"/>
    <lineage>
        <taxon>Bacteria</taxon>
        <taxon>Bacillati</taxon>
        <taxon>Actinomycetota</taxon>
        <taxon>Actinomycetes</taxon>
        <taxon>Frankiales</taxon>
        <taxon>Frankiaceae</taxon>
        <taxon>Frankia</taxon>
    </lineage>
</organism>
<comment type="similarity">
    <text evidence="1">Belongs to the short-chain dehydrogenases/reductases (SDR) family.</text>
</comment>
<evidence type="ECO:0000313" key="6">
    <source>
        <dbReference type="Proteomes" id="UP001201873"/>
    </source>
</evidence>
<evidence type="ECO:0000256" key="3">
    <source>
        <dbReference type="ARBA" id="ARBA00023027"/>
    </source>
</evidence>
<keyword evidence="6" id="KW-1185">Reference proteome</keyword>
<dbReference type="Pfam" id="PF13561">
    <property type="entry name" value="adh_short_C2"/>
    <property type="match status" value="1"/>
</dbReference>
<sequence>MTTPSSTGSTPATASPTPAVELDGRVVLVTGAARGQGRAISERVVAAGGRVIAGDVLPDVHELADALPDAVHAVSLDVTDAAAWAQAVQGGLDRFGRLDGLVNNAGVLRRESLERENPADFERVWRINCLGPFLGLQAVAPHLRAAGAGAIVNTVSAAAATAWTLHSAYSSSKWALRGLTKVAALELAPYGIRVNAVLPGPVLTPMVIGDGDPVAEKRLAATPLGRAGLPTDIAELVVFLLSDRAAFIAGAEIAIDGGQTAGVVLTLPDQQ</sequence>
<dbReference type="InterPro" id="IPR057326">
    <property type="entry name" value="KR_dom"/>
</dbReference>
<comment type="caution">
    <text evidence="5">The sequence shown here is derived from an EMBL/GenBank/DDBJ whole genome shotgun (WGS) entry which is preliminary data.</text>
</comment>
<name>A0ABT0JUY7_9ACTN</name>
<dbReference type="RefSeq" id="WP_248823802.1">
    <property type="nucleotide sequence ID" value="NZ_JALKFT010000004.1"/>
</dbReference>
<evidence type="ECO:0000256" key="2">
    <source>
        <dbReference type="ARBA" id="ARBA00023002"/>
    </source>
</evidence>
<protein>
    <submittedName>
        <fullName evidence="5">SDR family oxidoreductase</fullName>
    </submittedName>
</protein>
<keyword evidence="2" id="KW-0560">Oxidoreductase</keyword>
<accession>A0ABT0JUY7</accession>
<keyword evidence="3" id="KW-0520">NAD</keyword>
<dbReference type="Gene3D" id="3.40.50.720">
    <property type="entry name" value="NAD(P)-binding Rossmann-like Domain"/>
    <property type="match status" value="1"/>
</dbReference>
<dbReference type="PRINTS" id="PR00080">
    <property type="entry name" value="SDRFAMILY"/>
</dbReference>
<dbReference type="InterPro" id="IPR002347">
    <property type="entry name" value="SDR_fam"/>
</dbReference>